<keyword evidence="5" id="KW-0418">Kinase</keyword>
<comment type="catalytic activity">
    <reaction evidence="8">
        <text>L-seryl-[protein] + ATP = O-phospho-L-seryl-[protein] + ADP + H(+)</text>
        <dbReference type="Rhea" id="RHEA:17989"/>
        <dbReference type="Rhea" id="RHEA-COMP:9863"/>
        <dbReference type="Rhea" id="RHEA-COMP:11604"/>
        <dbReference type="ChEBI" id="CHEBI:15378"/>
        <dbReference type="ChEBI" id="CHEBI:29999"/>
        <dbReference type="ChEBI" id="CHEBI:30616"/>
        <dbReference type="ChEBI" id="CHEBI:83421"/>
        <dbReference type="ChEBI" id="CHEBI:456216"/>
        <dbReference type="EC" id="2.7.11.1"/>
    </reaction>
</comment>
<dbReference type="Gene3D" id="1.10.510.10">
    <property type="entry name" value="Transferase(Phosphotransferase) domain 1"/>
    <property type="match status" value="1"/>
</dbReference>
<dbReference type="CDD" id="cd14014">
    <property type="entry name" value="STKc_PknB_like"/>
    <property type="match status" value="1"/>
</dbReference>
<protein>
    <recommendedName>
        <fullName evidence="1">non-specific serine/threonine protein kinase</fullName>
        <ecNumber evidence="1">2.7.11.1</ecNumber>
    </recommendedName>
</protein>
<sequence>MAPKMRSMPSRVNVHGSCSVVFSASSSASSWCRRAGLRHHGHHHHQGGGVLSRHSVYFSHGGRDILMRARNFKSSIGSNRSSGNHSASTPPLGLGVITKPASSSSAASSASYLLLSKLGSGGSADTFLARRLRDEDSPSSGGDDDELSLSFSEDDEIVVIKSLSLRRSAQWKSVELFEREAKTLASLNHEAIPRYVDFFQTDVDDDRGFYIVQSRAPGETLQELVARGYRPTDEELVHIAKQLLEVCEYLSSLRPPCIHRDIKPGNVLYDVQTKKVSLVDFGAVAAAAMSATAGSTAGGLGSTVVGTFGYMAPEQFQGGASTSTDLYGVGATLLYVLTSKSPDEWTKTRLRIDLKGVAMGPALARVIPALLEPFPEDRVRSAAEALALLDGTSARNGDGDGDDGEDEAAQRAGVLGQFSVSGQFTRSTASSGAYVVGAPNLPTVANMPFETDTAALTPTRRRRRPSGARSTVERSDAQLRVSIPAGGLSAANGGEVAFSVAWNTFIAFWTVGAFTGGGIIFAAFSLPFWLAGAQMGGKAARDIAMKTEMEVDASRFSVTRTLAGRDLTAFDGPTADLSPARLDTSIVVNGVPTYTLRLKCGVDEQPLGEGLDAVELEWLAGEINSFLAEVALID</sequence>
<comment type="catalytic activity">
    <reaction evidence="7">
        <text>L-threonyl-[protein] + ATP = O-phospho-L-threonyl-[protein] + ADP + H(+)</text>
        <dbReference type="Rhea" id="RHEA:46608"/>
        <dbReference type="Rhea" id="RHEA-COMP:11060"/>
        <dbReference type="Rhea" id="RHEA-COMP:11605"/>
        <dbReference type="ChEBI" id="CHEBI:15378"/>
        <dbReference type="ChEBI" id="CHEBI:30013"/>
        <dbReference type="ChEBI" id="CHEBI:30616"/>
        <dbReference type="ChEBI" id="CHEBI:61977"/>
        <dbReference type="ChEBI" id="CHEBI:456216"/>
        <dbReference type="EC" id="2.7.11.1"/>
    </reaction>
</comment>
<dbReference type="Pfam" id="PF00069">
    <property type="entry name" value="Pkinase"/>
    <property type="match status" value="1"/>
</dbReference>
<dbReference type="PROSITE" id="PS00108">
    <property type="entry name" value="PROTEIN_KINASE_ST"/>
    <property type="match status" value="1"/>
</dbReference>
<feature type="region of interest" description="Disordered" evidence="9">
    <location>
        <begin position="449"/>
        <end position="475"/>
    </location>
</feature>
<dbReference type="InterPro" id="IPR008271">
    <property type="entry name" value="Ser/Thr_kinase_AS"/>
</dbReference>
<evidence type="ECO:0000256" key="6">
    <source>
        <dbReference type="ARBA" id="ARBA00022840"/>
    </source>
</evidence>
<proteinExistence type="predicted"/>
<dbReference type="SUPFAM" id="SSF56112">
    <property type="entry name" value="Protein kinase-like (PK-like)"/>
    <property type="match status" value="1"/>
</dbReference>
<keyword evidence="4" id="KW-0547">Nucleotide-binding</keyword>
<dbReference type="EMBL" id="BNJQ01000015">
    <property type="protein sequence ID" value="GHP07222.1"/>
    <property type="molecule type" value="Genomic_DNA"/>
</dbReference>
<name>A0A830HK27_9CHLO</name>
<dbReference type="PANTHER" id="PTHR24363:SF0">
    <property type="entry name" value="SERINE_THREONINE KINASE LIKE DOMAIN CONTAINING 1"/>
    <property type="match status" value="1"/>
</dbReference>
<comment type="caution">
    <text evidence="12">The sequence shown here is derived from an EMBL/GenBank/DDBJ whole genome shotgun (WGS) entry which is preliminary data.</text>
</comment>
<dbReference type="AlphaFoldDB" id="A0A830HK27"/>
<evidence type="ECO:0000256" key="7">
    <source>
        <dbReference type="ARBA" id="ARBA00047899"/>
    </source>
</evidence>
<keyword evidence="3" id="KW-0808">Transferase</keyword>
<evidence type="ECO:0000256" key="1">
    <source>
        <dbReference type="ARBA" id="ARBA00012513"/>
    </source>
</evidence>
<evidence type="ECO:0000256" key="9">
    <source>
        <dbReference type="SAM" id="MobiDB-lite"/>
    </source>
</evidence>
<keyword evidence="13" id="KW-1185">Reference proteome</keyword>
<dbReference type="PROSITE" id="PS50011">
    <property type="entry name" value="PROTEIN_KINASE_DOM"/>
    <property type="match status" value="1"/>
</dbReference>
<evidence type="ECO:0000256" key="5">
    <source>
        <dbReference type="ARBA" id="ARBA00022777"/>
    </source>
</evidence>
<keyword evidence="6" id="KW-0067">ATP-binding</keyword>
<accession>A0A830HK27</accession>
<dbReference type="GO" id="GO:0004674">
    <property type="term" value="F:protein serine/threonine kinase activity"/>
    <property type="evidence" value="ECO:0007669"/>
    <property type="project" value="UniProtKB-KW"/>
</dbReference>
<dbReference type="InterPro" id="IPR000719">
    <property type="entry name" value="Prot_kinase_dom"/>
</dbReference>
<evidence type="ECO:0000256" key="3">
    <source>
        <dbReference type="ARBA" id="ARBA00022679"/>
    </source>
</evidence>
<keyword evidence="10" id="KW-0812">Transmembrane</keyword>
<feature type="domain" description="Protein kinase" evidence="11">
    <location>
        <begin position="112"/>
        <end position="389"/>
    </location>
</feature>
<dbReference type="OrthoDB" id="75710at2759"/>
<dbReference type="Proteomes" id="UP000660262">
    <property type="component" value="Unassembled WGS sequence"/>
</dbReference>
<organism evidence="12 13">
    <name type="scientific">Pycnococcus provasolii</name>
    <dbReference type="NCBI Taxonomy" id="41880"/>
    <lineage>
        <taxon>Eukaryota</taxon>
        <taxon>Viridiplantae</taxon>
        <taxon>Chlorophyta</taxon>
        <taxon>Pseudoscourfieldiophyceae</taxon>
        <taxon>Pseudoscourfieldiales</taxon>
        <taxon>Pycnococcaceae</taxon>
        <taxon>Pycnococcus</taxon>
    </lineage>
</organism>
<dbReference type="SMART" id="SM00220">
    <property type="entry name" value="S_TKc"/>
    <property type="match status" value="1"/>
</dbReference>
<evidence type="ECO:0000256" key="2">
    <source>
        <dbReference type="ARBA" id="ARBA00022527"/>
    </source>
</evidence>
<dbReference type="GO" id="GO:0005524">
    <property type="term" value="F:ATP binding"/>
    <property type="evidence" value="ECO:0007669"/>
    <property type="project" value="UniProtKB-KW"/>
</dbReference>
<evidence type="ECO:0000313" key="12">
    <source>
        <dbReference type="EMBL" id="GHP07222.1"/>
    </source>
</evidence>
<gene>
    <name evidence="12" type="ORF">PPROV_000596400</name>
</gene>
<evidence type="ECO:0000256" key="8">
    <source>
        <dbReference type="ARBA" id="ARBA00048679"/>
    </source>
</evidence>
<keyword evidence="2" id="KW-0723">Serine/threonine-protein kinase</keyword>
<evidence type="ECO:0000313" key="13">
    <source>
        <dbReference type="Proteomes" id="UP000660262"/>
    </source>
</evidence>
<feature type="transmembrane region" description="Helical" evidence="10">
    <location>
        <begin position="506"/>
        <end position="531"/>
    </location>
</feature>
<reference evidence="12" key="1">
    <citation type="submission" date="2020-10" db="EMBL/GenBank/DDBJ databases">
        <title>Unveiling of a novel bifunctional photoreceptor, Dualchrome1, isolated from a cosmopolitan green alga.</title>
        <authorList>
            <person name="Suzuki S."/>
            <person name="Kawachi M."/>
        </authorList>
    </citation>
    <scope>NUCLEOTIDE SEQUENCE</scope>
    <source>
        <strain evidence="12">NIES 2893</strain>
    </source>
</reference>
<evidence type="ECO:0000256" key="4">
    <source>
        <dbReference type="ARBA" id="ARBA00022741"/>
    </source>
</evidence>
<dbReference type="InterPro" id="IPR011009">
    <property type="entry name" value="Kinase-like_dom_sf"/>
</dbReference>
<evidence type="ECO:0000256" key="10">
    <source>
        <dbReference type="SAM" id="Phobius"/>
    </source>
</evidence>
<evidence type="ECO:0000259" key="11">
    <source>
        <dbReference type="PROSITE" id="PS50011"/>
    </source>
</evidence>
<keyword evidence="10" id="KW-1133">Transmembrane helix</keyword>
<dbReference type="EC" id="2.7.11.1" evidence="1"/>
<keyword evidence="10" id="KW-0472">Membrane</keyword>
<dbReference type="PANTHER" id="PTHR24363">
    <property type="entry name" value="SERINE/THREONINE PROTEIN KINASE"/>
    <property type="match status" value="1"/>
</dbReference>